<evidence type="ECO:0000313" key="3">
    <source>
        <dbReference type="Proteomes" id="UP000198769"/>
    </source>
</evidence>
<feature type="transmembrane region" description="Helical" evidence="1">
    <location>
        <begin position="42"/>
        <end position="62"/>
    </location>
</feature>
<protein>
    <submittedName>
        <fullName evidence="2">Uncharacterized protein</fullName>
    </submittedName>
</protein>
<dbReference type="AlphaFoldDB" id="A0A1I4XQV0"/>
<proteinExistence type="predicted"/>
<reference evidence="3" key="1">
    <citation type="submission" date="2016-10" db="EMBL/GenBank/DDBJ databases">
        <authorList>
            <person name="Varghese N."/>
            <person name="Submissions S."/>
        </authorList>
    </citation>
    <scope>NUCLEOTIDE SEQUENCE [LARGE SCALE GENOMIC DNA]</scope>
    <source>
        <strain evidence="3">DSM 25575</strain>
    </source>
</reference>
<feature type="transmembrane region" description="Helical" evidence="1">
    <location>
        <begin position="12"/>
        <end position="30"/>
    </location>
</feature>
<organism evidence="2 3">
    <name type="scientific">Chryseobacterium oleae</name>
    <dbReference type="NCBI Taxonomy" id="491207"/>
    <lineage>
        <taxon>Bacteria</taxon>
        <taxon>Pseudomonadati</taxon>
        <taxon>Bacteroidota</taxon>
        <taxon>Flavobacteriia</taxon>
        <taxon>Flavobacteriales</taxon>
        <taxon>Weeksellaceae</taxon>
        <taxon>Chryseobacterium group</taxon>
        <taxon>Chryseobacterium</taxon>
    </lineage>
</organism>
<evidence type="ECO:0000313" key="2">
    <source>
        <dbReference type="EMBL" id="SFN28215.1"/>
    </source>
</evidence>
<feature type="transmembrane region" description="Helical" evidence="1">
    <location>
        <begin position="74"/>
        <end position="100"/>
    </location>
</feature>
<dbReference type="RefSeq" id="WP_090024320.1">
    <property type="nucleotide sequence ID" value="NZ_FOVD01000002.1"/>
</dbReference>
<keyword evidence="1" id="KW-1133">Transmembrane helix</keyword>
<keyword evidence="1" id="KW-0812">Transmembrane</keyword>
<keyword evidence="1" id="KW-0472">Membrane</keyword>
<accession>A0A1I4XQV0</accession>
<dbReference type="EMBL" id="FOVD01000002">
    <property type="protein sequence ID" value="SFN28215.1"/>
    <property type="molecule type" value="Genomic_DNA"/>
</dbReference>
<evidence type="ECO:0000256" key="1">
    <source>
        <dbReference type="SAM" id="Phobius"/>
    </source>
</evidence>
<name>A0A1I4XQV0_CHROL</name>
<gene>
    <name evidence="2" type="ORF">SAMN05421594_2034</name>
</gene>
<sequence>MKKIFNFLTPTRILLIFILFIISVAFIYQIDPYKYKQIRAGLIFLYFIPGLLLFTLILIYNLKKSNRENDLKGNIVSIIPLILIILYVLYVFLMVSYAVICQWLGIENKIG</sequence>
<dbReference type="Proteomes" id="UP000198769">
    <property type="component" value="Unassembled WGS sequence"/>
</dbReference>
<keyword evidence="3" id="KW-1185">Reference proteome</keyword>